<keyword evidence="1" id="KW-0812">Transmembrane</keyword>
<feature type="transmembrane region" description="Helical" evidence="1">
    <location>
        <begin position="12"/>
        <end position="37"/>
    </location>
</feature>
<reference evidence="2 3" key="1">
    <citation type="submission" date="2019-08" db="EMBL/GenBank/DDBJ databases">
        <title>Complete genome sequence of Candidatus Uab amorphum.</title>
        <authorList>
            <person name="Shiratori T."/>
            <person name="Suzuki S."/>
            <person name="Kakizawa Y."/>
            <person name="Ishida K."/>
        </authorList>
    </citation>
    <scope>NUCLEOTIDE SEQUENCE [LARGE SCALE GENOMIC DNA]</scope>
    <source>
        <strain evidence="2 3">SRT547</strain>
    </source>
</reference>
<protein>
    <submittedName>
        <fullName evidence="2">Uncharacterized protein</fullName>
    </submittedName>
</protein>
<name>A0A5S9IIR1_UABAM</name>
<evidence type="ECO:0000256" key="1">
    <source>
        <dbReference type="SAM" id="Phobius"/>
    </source>
</evidence>
<evidence type="ECO:0000313" key="2">
    <source>
        <dbReference type="EMBL" id="BBM82317.1"/>
    </source>
</evidence>
<dbReference type="AlphaFoldDB" id="A0A5S9IIR1"/>
<sequence>MRNEEWNNNPMDATVILHFAMKTLGIVMVIIGVVFLFSVTKQIWELFENPAAVKNFSQRFEEESGIDKFINSMINASFSKFDEIKDAMPQNQQNPNNKPQNKPVDVQPLHISYFAAWFFKIILLSVIARIALWMIREGSTLARKERETRALIAGIAREMCTNIFNEMNMRNQNSNRHQSDNVS</sequence>
<proteinExistence type="predicted"/>
<organism evidence="2 3">
    <name type="scientific">Uabimicrobium amorphum</name>
    <dbReference type="NCBI Taxonomy" id="2596890"/>
    <lineage>
        <taxon>Bacteria</taxon>
        <taxon>Pseudomonadati</taxon>
        <taxon>Planctomycetota</taxon>
        <taxon>Candidatus Uabimicrobiia</taxon>
        <taxon>Candidatus Uabimicrobiales</taxon>
        <taxon>Candidatus Uabimicrobiaceae</taxon>
        <taxon>Candidatus Uabimicrobium</taxon>
    </lineage>
</organism>
<accession>A0A5S9IIR1</accession>
<keyword evidence="3" id="KW-1185">Reference proteome</keyword>
<keyword evidence="1" id="KW-0472">Membrane</keyword>
<dbReference type="KEGG" id="uam:UABAM_00660"/>
<dbReference type="Proteomes" id="UP000326354">
    <property type="component" value="Chromosome"/>
</dbReference>
<keyword evidence="1" id="KW-1133">Transmembrane helix</keyword>
<dbReference type="RefSeq" id="WP_151966565.1">
    <property type="nucleotide sequence ID" value="NZ_AP019860.1"/>
</dbReference>
<evidence type="ECO:0000313" key="3">
    <source>
        <dbReference type="Proteomes" id="UP000326354"/>
    </source>
</evidence>
<dbReference type="EMBL" id="AP019860">
    <property type="protein sequence ID" value="BBM82317.1"/>
    <property type="molecule type" value="Genomic_DNA"/>
</dbReference>
<feature type="transmembrane region" description="Helical" evidence="1">
    <location>
        <begin position="111"/>
        <end position="135"/>
    </location>
</feature>
<gene>
    <name evidence="2" type="ORF">UABAM_00660</name>
</gene>